<sequence length="247" mass="26815">MKKCFGLTDTDESIVSIPNHVSPKVSVYGPYSSGDQDKIEVNSSTDNPVNVIHDGYSTTVEVPLFVRQMEDRTRIVSSGGLARRRPPTKIVINSPFSSLHGPFATSLSEPQVPSVTNPFNSNNHDSCLNKSSNVISNTSQPSRPVPPHSFMFHRSSSNKKQASSCQSELTSGSLVDSKGSSTQTTPSRKPVGGYQLPGLSDNVYLSLKLNIITPFDGVAPYSFSTVLRRTNICTDLSKSLHSQESEH</sequence>
<dbReference type="Proteomes" id="UP000277204">
    <property type="component" value="Unassembled WGS sequence"/>
</dbReference>
<organism evidence="2 3">
    <name type="scientific">Schistosoma margrebowiei</name>
    <dbReference type="NCBI Taxonomy" id="48269"/>
    <lineage>
        <taxon>Eukaryota</taxon>
        <taxon>Metazoa</taxon>
        <taxon>Spiralia</taxon>
        <taxon>Lophotrochozoa</taxon>
        <taxon>Platyhelminthes</taxon>
        <taxon>Trematoda</taxon>
        <taxon>Digenea</taxon>
        <taxon>Strigeidida</taxon>
        <taxon>Schistosomatoidea</taxon>
        <taxon>Schistosomatidae</taxon>
        <taxon>Schistosoma</taxon>
    </lineage>
</organism>
<protein>
    <submittedName>
        <fullName evidence="2">Uncharacterized protein</fullName>
    </submittedName>
</protein>
<reference evidence="2 3" key="1">
    <citation type="submission" date="2018-11" db="EMBL/GenBank/DDBJ databases">
        <authorList>
            <consortium name="Pathogen Informatics"/>
        </authorList>
    </citation>
    <scope>NUCLEOTIDE SEQUENCE [LARGE SCALE GENOMIC DNA]</scope>
    <source>
        <strain evidence="2 3">Zambia</strain>
    </source>
</reference>
<evidence type="ECO:0000313" key="3">
    <source>
        <dbReference type="Proteomes" id="UP000277204"/>
    </source>
</evidence>
<keyword evidence="3" id="KW-1185">Reference proteome</keyword>
<evidence type="ECO:0000256" key="1">
    <source>
        <dbReference type="SAM" id="MobiDB-lite"/>
    </source>
</evidence>
<gene>
    <name evidence="2" type="ORF">SMRZ_LOCUS16435</name>
</gene>
<dbReference type="AlphaFoldDB" id="A0A3P8FAK2"/>
<evidence type="ECO:0000313" key="2">
    <source>
        <dbReference type="EMBL" id="VDP20969.1"/>
    </source>
</evidence>
<proteinExistence type="predicted"/>
<dbReference type="EMBL" id="UZAI01017141">
    <property type="protein sequence ID" value="VDP20969.1"/>
    <property type="molecule type" value="Genomic_DNA"/>
</dbReference>
<feature type="compositionally biased region" description="Polar residues" evidence="1">
    <location>
        <begin position="154"/>
        <end position="187"/>
    </location>
</feature>
<feature type="compositionally biased region" description="Polar residues" evidence="1">
    <location>
        <begin position="107"/>
        <end position="142"/>
    </location>
</feature>
<name>A0A3P8FAK2_9TREM</name>
<accession>A0A3P8FAK2</accession>
<feature type="region of interest" description="Disordered" evidence="1">
    <location>
        <begin position="107"/>
        <end position="195"/>
    </location>
</feature>